<dbReference type="PANTHER" id="PTHR21600:SF44">
    <property type="entry name" value="RIBOSOMAL LARGE SUBUNIT PSEUDOURIDINE SYNTHASE D"/>
    <property type="match status" value="1"/>
</dbReference>
<dbReference type="Proteomes" id="UP001519289">
    <property type="component" value="Unassembled WGS sequence"/>
</dbReference>
<dbReference type="InterPro" id="IPR050188">
    <property type="entry name" value="RluA_PseudoU_synthase"/>
</dbReference>
<dbReference type="PANTHER" id="PTHR21600">
    <property type="entry name" value="MITOCHONDRIAL RNA PSEUDOURIDINE SYNTHASE"/>
    <property type="match status" value="1"/>
</dbReference>
<dbReference type="Gene3D" id="3.30.2350.10">
    <property type="entry name" value="Pseudouridine synthase"/>
    <property type="match status" value="1"/>
</dbReference>
<evidence type="ECO:0000256" key="3">
    <source>
        <dbReference type="ARBA" id="ARBA00023235"/>
    </source>
</evidence>
<evidence type="ECO:0000313" key="8">
    <source>
        <dbReference type="EMBL" id="MBP2016651.1"/>
    </source>
</evidence>
<keyword evidence="9" id="KW-1185">Reference proteome</keyword>
<dbReference type="InterPro" id="IPR006224">
    <property type="entry name" value="PsdUridine_synth_RluA-like_CS"/>
</dbReference>
<organism evidence="8 9">
    <name type="scientific">Symbiobacterium terraclitae</name>
    <dbReference type="NCBI Taxonomy" id="557451"/>
    <lineage>
        <taxon>Bacteria</taxon>
        <taxon>Bacillati</taxon>
        <taxon>Bacillota</taxon>
        <taxon>Clostridia</taxon>
        <taxon>Eubacteriales</taxon>
        <taxon>Symbiobacteriaceae</taxon>
        <taxon>Symbiobacterium</taxon>
    </lineage>
</organism>
<comment type="catalytic activity">
    <reaction evidence="1">
        <text>a uridine in RNA = a pseudouridine in RNA</text>
        <dbReference type="Rhea" id="RHEA:48348"/>
        <dbReference type="Rhea" id="RHEA-COMP:12068"/>
        <dbReference type="Rhea" id="RHEA-COMP:12069"/>
        <dbReference type="ChEBI" id="CHEBI:65314"/>
        <dbReference type="ChEBI" id="CHEBI:65315"/>
    </reaction>
</comment>
<evidence type="ECO:0000256" key="4">
    <source>
        <dbReference type="ARBA" id="ARBA00031870"/>
    </source>
</evidence>
<comment type="caution">
    <text evidence="8">The sequence shown here is derived from an EMBL/GenBank/DDBJ whole genome shotgun (WGS) entry which is preliminary data.</text>
</comment>
<dbReference type="InterPro" id="IPR020103">
    <property type="entry name" value="PsdUridine_synth_cat_dom_sf"/>
</dbReference>
<evidence type="ECO:0000256" key="6">
    <source>
        <dbReference type="PROSITE-ProRule" id="PRU00182"/>
    </source>
</evidence>
<dbReference type="Gene3D" id="3.10.290.10">
    <property type="entry name" value="RNA-binding S4 domain"/>
    <property type="match status" value="1"/>
</dbReference>
<evidence type="ECO:0000259" key="7">
    <source>
        <dbReference type="Pfam" id="PF00849"/>
    </source>
</evidence>
<evidence type="ECO:0000256" key="2">
    <source>
        <dbReference type="ARBA" id="ARBA00010876"/>
    </source>
</evidence>
<evidence type="ECO:0000256" key="1">
    <source>
        <dbReference type="ARBA" id="ARBA00000073"/>
    </source>
</evidence>
<dbReference type="SUPFAM" id="SSF55174">
    <property type="entry name" value="Alpha-L RNA-binding motif"/>
    <property type="match status" value="1"/>
</dbReference>
<proteinExistence type="inferred from homology"/>
<evidence type="ECO:0000256" key="5">
    <source>
        <dbReference type="ARBA" id="ARBA00033164"/>
    </source>
</evidence>
<accession>A0ABS4JP55</accession>
<dbReference type="CDD" id="cd00165">
    <property type="entry name" value="S4"/>
    <property type="match status" value="1"/>
</dbReference>
<keyword evidence="3 8" id="KW-0413">Isomerase</keyword>
<dbReference type="InterPro" id="IPR036986">
    <property type="entry name" value="S4_RNA-bd_sf"/>
</dbReference>
<protein>
    <recommendedName>
        <fullName evidence="4">RNA pseudouridylate synthase</fullName>
    </recommendedName>
    <alternativeName>
        <fullName evidence="5">RNA-uridine isomerase</fullName>
    </alternativeName>
</protein>
<evidence type="ECO:0000313" key="9">
    <source>
        <dbReference type="Proteomes" id="UP001519289"/>
    </source>
</evidence>
<dbReference type="Pfam" id="PF00849">
    <property type="entry name" value="PseudoU_synth_2"/>
    <property type="match status" value="1"/>
</dbReference>
<keyword evidence="6" id="KW-0694">RNA-binding</keyword>
<name>A0ABS4JP55_9FIRM</name>
<feature type="domain" description="Pseudouridine synthase RsuA/RluA-like" evidence="7">
    <location>
        <begin position="82"/>
        <end position="259"/>
    </location>
</feature>
<dbReference type="InterPro" id="IPR006145">
    <property type="entry name" value="PsdUridine_synth_RsuA/RluA"/>
</dbReference>
<dbReference type="SUPFAM" id="SSF55120">
    <property type="entry name" value="Pseudouridine synthase"/>
    <property type="match status" value="1"/>
</dbReference>
<comment type="similarity">
    <text evidence="2">Belongs to the pseudouridine synthase RluA family.</text>
</comment>
<reference evidence="8 9" key="1">
    <citation type="submission" date="2021-03" db="EMBL/GenBank/DDBJ databases">
        <title>Genomic Encyclopedia of Type Strains, Phase IV (KMG-IV): sequencing the most valuable type-strain genomes for metagenomic binning, comparative biology and taxonomic classification.</title>
        <authorList>
            <person name="Goeker M."/>
        </authorList>
    </citation>
    <scope>NUCLEOTIDE SEQUENCE [LARGE SCALE GENOMIC DNA]</scope>
    <source>
        <strain evidence="8 9">DSM 27138</strain>
    </source>
</reference>
<dbReference type="RefSeq" id="WP_209464817.1">
    <property type="nucleotide sequence ID" value="NZ_JAGGLG010000001.1"/>
</dbReference>
<dbReference type="PROSITE" id="PS01129">
    <property type="entry name" value="PSI_RLU"/>
    <property type="match status" value="1"/>
</dbReference>
<dbReference type="CDD" id="cd02869">
    <property type="entry name" value="PseudoU_synth_RluA_like"/>
    <property type="match status" value="1"/>
</dbReference>
<gene>
    <name evidence="8" type="ORF">J2Z79_000024</name>
</gene>
<dbReference type="EMBL" id="JAGGLG010000001">
    <property type="protein sequence ID" value="MBP2016651.1"/>
    <property type="molecule type" value="Genomic_DNA"/>
</dbReference>
<dbReference type="PROSITE" id="PS50889">
    <property type="entry name" value="S4"/>
    <property type="match status" value="1"/>
</dbReference>
<sequence length="323" mass="35305">MRFAVEPEARGLRLGQYLFDRLKLSRTLVRKAKAGGAILVDGRPARTSQVLAGGEVVEIRVAQAGRVTPEPVPIQVVYEDPYLLVVEKPAGMVVHPVRDYVSGTLANGVAWHLLQAGADPVVRPVQRIDRETSGLVLFARDPAVAGRLARELERQKMERRYIALVEGEVAADSGTVNRPLRRVWGHPVAREVAEGPRTPEQERLLAEAAAAGRTLREDWTAAGQPAVTHWRVLRRWPGVSMLELQLETGRTHQIRVHMAWLGHPLLGDELYGGSRARIGRQALHAASLAFVHPVSGELLRFTSPLPPDMAGLVARLDAGAGTS</sequence>
<dbReference type="GO" id="GO:0160140">
    <property type="term" value="F:23S rRNA pseudouridine(1911/1915/1917) synthase activity"/>
    <property type="evidence" value="ECO:0007669"/>
    <property type="project" value="UniProtKB-EC"/>
</dbReference>